<keyword evidence="1" id="KW-0812">Transmembrane</keyword>
<proteinExistence type="predicted"/>
<dbReference type="EMBL" id="SNRW01000773">
    <property type="protein sequence ID" value="KAA6399338.1"/>
    <property type="molecule type" value="Genomic_DNA"/>
</dbReference>
<evidence type="ECO:0000313" key="2">
    <source>
        <dbReference type="EMBL" id="KAA6399338.1"/>
    </source>
</evidence>
<organism evidence="2 3">
    <name type="scientific">Streblomastix strix</name>
    <dbReference type="NCBI Taxonomy" id="222440"/>
    <lineage>
        <taxon>Eukaryota</taxon>
        <taxon>Metamonada</taxon>
        <taxon>Preaxostyla</taxon>
        <taxon>Oxymonadida</taxon>
        <taxon>Streblomastigidae</taxon>
        <taxon>Streblomastix</taxon>
    </lineage>
</organism>
<sequence>MVVEVAKMLMNDQHFQHLHMIHALMMIMNVEVIIIIVVITIINAEIEVGSAANTTDALADPRPLPTDRCALSDQRIPIPPPELPIL</sequence>
<name>A0A5J4WWC6_9EUKA</name>
<protein>
    <submittedName>
        <fullName evidence="2">Uncharacterized protein</fullName>
    </submittedName>
</protein>
<reference evidence="2 3" key="1">
    <citation type="submission" date="2019-03" db="EMBL/GenBank/DDBJ databases">
        <title>Single cell metagenomics reveals metabolic interactions within the superorganism composed of flagellate Streblomastix strix and complex community of Bacteroidetes bacteria on its surface.</title>
        <authorList>
            <person name="Treitli S.C."/>
            <person name="Kolisko M."/>
            <person name="Husnik F."/>
            <person name="Keeling P."/>
            <person name="Hampl V."/>
        </authorList>
    </citation>
    <scope>NUCLEOTIDE SEQUENCE [LARGE SCALE GENOMIC DNA]</scope>
    <source>
        <strain evidence="2">ST1C</strain>
    </source>
</reference>
<gene>
    <name evidence="2" type="ORF">EZS28_005139</name>
</gene>
<accession>A0A5J4WWC6</accession>
<keyword evidence="1" id="KW-0472">Membrane</keyword>
<keyword evidence="1" id="KW-1133">Transmembrane helix</keyword>
<comment type="caution">
    <text evidence="2">The sequence shown here is derived from an EMBL/GenBank/DDBJ whole genome shotgun (WGS) entry which is preliminary data.</text>
</comment>
<evidence type="ECO:0000256" key="1">
    <source>
        <dbReference type="SAM" id="Phobius"/>
    </source>
</evidence>
<dbReference type="Proteomes" id="UP000324800">
    <property type="component" value="Unassembled WGS sequence"/>
</dbReference>
<dbReference type="AlphaFoldDB" id="A0A5J4WWC6"/>
<evidence type="ECO:0000313" key="3">
    <source>
        <dbReference type="Proteomes" id="UP000324800"/>
    </source>
</evidence>
<feature type="transmembrane region" description="Helical" evidence="1">
    <location>
        <begin position="20"/>
        <end position="42"/>
    </location>
</feature>